<keyword evidence="4" id="KW-1185">Reference proteome</keyword>
<gene>
    <name evidence="3" type="ORF">C6571_14395</name>
</gene>
<accession>A0A2S0N2G5</accession>
<dbReference type="EMBL" id="CP027669">
    <property type="protein sequence ID" value="AVO42325.1"/>
    <property type="molecule type" value="Genomic_DNA"/>
</dbReference>
<dbReference type="OrthoDB" id="9804721at2"/>
<sequence length="285" mass="30562">MNKVYACIDGRATTTAVIDWAAWAAQRLPAPLELLHVLERSPELPNVGDYTGAIGLGAQEVLLQQLSALDEQRGKLAQQAGREMLEAASLRAQNAGLPVPATHMRHGELVDTLLELEPELRLCVLGANHRASGPRKLHLDHHVESVIRALQRPVLVATSEHFAAPERFVVAYDASPTARKMVDMVAASPLLRGLPALIAMVGADTAEAQEQLAAAAELLRVAGFAVQTKLLPGEPEQALPELLSTQGAALLVMGAYGHSRIRQLIVGSTTTTLLRLSELPVLILR</sequence>
<dbReference type="InterPro" id="IPR006015">
    <property type="entry name" value="Universal_stress_UspA"/>
</dbReference>
<protein>
    <submittedName>
        <fullName evidence="3">Universal stress protein UspA</fullName>
    </submittedName>
</protein>
<evidence type="ECO:0000313" key="4">
    <source>
        <dbReference type="Proteomes" id="UP000239326"/>
    </source>
</evidence>
<comment type="similarity">
    <text evidence="1">Belongs to the universal stress protein A family.</text>
</comment>
<dbReference type="RefSeq" id="WP_106447302.1">
    <property type="nucleotide sequence ID" value="NZ_CP027669.1"/>
</dbReference>
<dbReference type="Proteomes" id="UP000239326">
    <property type="component" value="Chromosome"/>
</dbReference>
<evidence type="ECO:0000256" key="1">
    <source>
        <dbReference type="ARBA" id="ARBA00008791"/>
    </source>
</evidence>
<dbReference type="CDD" id="cd00293">
    <property type="entry name" value="USP-like"/>
    <property type="match status" value="1"/>
</dbReference>
<dbReference type="Pfam" id="PF00582">
    <property type="entry name" value="Usp"/>
    <property type="match status" value="2"/>
</dbReference>
<organism evidence="3 4">
    <name type="scientific">Simplicispira suum</name>
    <dbReference type="NCBI Taxonomy" id="2109915"/>
    <lineage>
        <taxon>Bacteria</taxon>
        <taxon>Pseudomonadati</taxon>
        <taxon>Pseudomonadota</taxon>
        <taxon>Betaproteobacteria</taxon>
        <taxon>Burkholderiales</taxon>
        <taxon>Comamonadaceae</taxon>
        <taxon>Simplicispira</taxon>
    </lineage>
</organism>
<feature type="domain" description="UspA" evidence="2">
    <location>
        <begin position="170"/>
        <end position="285"/>
    </location>
</feature>
<dbReference type="PANTHER" id="PTHR46268:SF15">
    <property type="entry name" value="UNIVERSAL STRESS PROTEIN HP_0031"/>
    <property type="match status" value="1"/>
</dbReference>
<evidence type="ECO:0000313" key="3">
    <source>
        <dbReference type="EMBL" id="AVO42325.1"/>
    </source>
</evidence>
<dbReference type="InterPro" id="IPR006016">
    <property type="entry name" value="UspA"/>
</dbReference>
<dbReference type="Gene3D" id="3.40.50.12370">
    <property type="match status" value="1"/>
</dbReference>
<evidence type="ECO:0000259" key="2">
    <source>
        <dbReference type="Pfam" id="PF00582"/>
    </source>
</evidence>
<dbReference type="AlphaFoldDB" id="A0A2S0N2G5"/>
<dbReference type="PANTHER" id="PTHR46268">
    <property type="entry name" value="STRESS RESPONSE PROTEIN NHAX"/>
    <property type="match status" value="1"/>
</dbReference>
<name>A0A2S0N2G5_9BURK</name>
<reference evidence="3 4" key="1">
    <citation type="submission" date="2018-03" db="EMBL/GenBank/DDBJ databases">
        <title>Genome sequencing of Simplicispira sp.</title>
        <authorList>
            <person name="Kim S.-J."/>
            <person name="Heo J."/>
            <person name="Kwon S.-W."/>
        </authorList>
    </citation>
    <scope>NUCLEOTIDE SEQUENCE [LARGE SCALE GENOMIC DNA]</scope>
    <source>
        <strain evidence="3 4">SC1-8</strain>
    </source>
</reference>
<dbReference type="KEGG" id="simp:C6571_14395"/>
<dbReference type="SUPFAM" id="SSF52402">
    <property type="entry name" value="Adenine nucleotide alpha hydrolases-like"/>
    <property type="match status" value="2"/>
</dbReference>
<dbReference type="PRINTS" id="PR01438">
    <property type="entry name" value="UNVRSLSTRESS"/>
</dbReference>
<proteinExistence type="inferred from homology"/>
<feature type="domain" description="UspA" evidence="2">
    <location>
        <begin position="2"/>
        <end position="156"/>
    </location>
</feature>